<evidence type="ECO:0000256" key="1">
    <source>
        <dbReference type="SAM" id="MobiDB-lite"/>
    </source>
</evidence>
<keyword evidence="2" id="KW-0614">Plasmid</keyword>
<geneLocation type="plasmid" evidence="2 3">
    <name>unnamed3</name>
</geneLocation>
<accession>A0A1Y0CHP1</accession>
<evidence type="ECO:0000313" key="2">
    <source>
        <dbReference type="EMBL" id="ART74435.1"/>
    </source>
</evidence>
<gene>
    <name evidence="2" type="ORF">BTO20_38115</name>
</gene>
<dbReference type="RefSeq" id="WP_087083759.1">
    <property type="nucleotide sequence ID" value="NZ_CP020812.1"/>
</dbReference>
<feature type="region of interest" description="Disordered" evidence="1">
    <location>
        <begin position="68"/>
        <end position="90"/>
    </location>
</feature>
<dbReference type="InterPro" id="IPR046229">
    <property type="entry name" value="TnpC-like"/>
</dbReference>
<reference evidence="2 3" key="1">
    <citation type="submission" date="2017-04" db="EMBL/GenBank/DDBJ databases">
        <title>Whole Genome Sequence of 1,4-Dioxane Degrading Bacterium Mycobacterium dioxanotrophicus PH-06.</title>
        <authorList>
            <person name="He Y."/>
        </authorList>
    </citation>
    <scope>NUCLEOTIDE SEQUENCE [LARGE SCALE GENOMIC DNA]</scope>
    <source>
        <strain evidence="2 3">PH-06</strain>
        <plasmid evidence="2 3">unnamed3</plasmid>
    </source>
</reference>
<dbReference type="AlphaFoldDB" id="A0A1Y0CHP1"/>
<proteinExistence type="predicted"/>
<keyword evidence="3" id="KW-1185">Reference proteome</keyword>
<dbReference type="Pfam" id="PF19776">
    <property type="entry name" value="DUF6262"/>
    <property type="match status" value="1"/>
</dbReference>
<dbReference type="Proteomes" id="UP000195331">
    <property type="component" value="Plasmid unnamed3"/>
</dbReference>
<dbReference type="KEGG" id="mdx:BTO20_38115"/>
<dbReference type="OrthoDB" id="3400214at2"/>
<protein>
    <submittedName>
        <fullName evidence="2">Transposase</fullName>
    </submittedName>
</protein>
<organism evidence="2 3">
    <name type="scientific">Mycobacterium dioxanotrophicus</name>
    <dbReference type="NCBI Taxonomy" id="482462"/>
    <lineage>
        <taxon>Bacteria</taxon>
        <taxon>Bacillati</taxon>
        <taxon>Actinomycetota</taxon>
        <taxon>Actinomycetes</taxon>
        <taxon>Mycobacteriales</taxon>
        <taxon>Mycobacteriaceae</taxon>
        <taxon>Mycobacterium</taxon>
    </lineage>
</organism>
<sequence>MRSDNSIHLVTAARQRHELTRAKALAALHELDRTGQPITFSTVADAAGVSRSWLYAQTDVKDEIRRLRARNQPRPTPTIPSRQQSSDQSLRQRLDIALRRNRELTDENQRLRRQLAVVLGQNRTATPHPPPHRNRITIGPC</sequence>
<dbReference type="EMBL" id="CP020812">
    <property type="protein sequence ID" value="ART74435.1"/>
    <property type="molecule type" value="Genomic_DNA"/>
</dbReference>
<name>A0A1Y0CHP1_9MYCO</name>
<evidence type="ECO:0000313" key="3">
    <source>
        <dbReference type="Proteomes" id="UP000195331"/>
    </source>
</evidence>